<dbReference type="eggNOG" id="KOG4280">
    <property type="taxonomic scope" value="Eukaryota"/>
</dbReference>
<dbReference type="SMART" id="SM00129">
    <property type="entry name" value="KISc"/>
    <property type="match status" value="1"/>
</dbReference>
<dbReference type="InterPro" id="IPR019821">
    <property type="entry name" value="Kinesin_motor_CS"/>
</dbReference>
<name>D8R6D0_SELML</name>
<evidence type="ECO:0000256" key="3">
    <source>
        <dbReference type="ARBA" id="ARBA00023175"/>
    </source>
</evidence>
<dbReference type="InterPro" id="IPR036961">
    <property type="entry name" value="Kinesin_motor_dom_sf"/>
</dbReference>
<dbReference type="GO" id="GO:0005874">
    <property type="term" value="C:microtubule"/>
    <property type="evidence" value="ECO:0000318"/>
    <property type="project" value="GO_Central"/>
</dbReference>
<dbReference type="PROSITE" id="PS00411">
    <property type="entry name" value="KINESIN_MOTOR_1"/>
    <property type="match status" value="1"/>
</dbReference>
<proteinExistence type="inferred from homology"/>
<evidence type="ECO:0000256" key="2">
    <source>
        <dbReference type="ARBA" id="ARBA00022840"/>
    </source>
</evidence>
<feature type="binding site" evidence="4">
    <location>
        <begin position="39"/>
        <end position="46"/>
    </location>
    <ligand>
        <name>ATP</name>
        <dbReference type="ChEBI" id="CHEBI:30616"/>
    </ligand>
</feature>
<dbReference type="EMBL" id="GL377572">
    <property type="protein sequence ID" value="EFJ32292.1"/>
    <property type="molecule type" value="Genomic_DNA"/>
</dbReference>
<dbReference type="InParanoid" id="D8R6D0"/>
<feature type="non-terminal residue" evidence="7">
    <location>
        <position position="292"/>
    </location>
</feature>
<dbReference type="PANTHER" id="PTHR47969">
    <property type="entry name" value="CHROMOSOME-ASSOCIATED KINESIN KIF4A-RELATED"/>
    <property type="match status" value="1"/>
</dbReference>
<dbReference type="GO" id="GO:0003777">
    <property type="term" value="F:microtubule motor activity"/>
    <property type="evidence" value="ECO:0000318"/>
    <property type="project" value="GO_Central"/>
</dbReference>
<feature type="domain" description="Kinesin motor" evidence="6">
    <location>
        <begin position="1"/>
        <end position="285"/>
    </location>
</feature>
<dbReference type="GO" id="GO:0007018">
    <property type="term" value="P:microtubule-based movement"/>
    <property type="evidence" value="ECO:0000318"/>
    <property type="project" value="GO_Central"/>
</dbReference>
<dbReference type="GO" id="GO:0008017">
    <property type="term" value="F:microtubule binding"/>
    <property type="evidence" value="ECO:0000318"/>
    <property type="project" value="GO_Central"/>
</dbReference>
<dbReference type="SUPFAM" id="SSF52540">
    <property type="entry name" value="P-loop containing nucleoside triphosphate hydrolases"/>
    <property type="match status" value="1"/>
</dbReference>
<evidence type="ECO:0000256" key="5">
    <source>
        <dbReference type="RuleBase" id="RU000394"/>
    </source>
</evidence>
<evidence type="ECO:0000313" key="7">
    <source>
        <dbReference type="EMBL" id="EFJ32292.1"/>
    </source>
</evidence>
<gene>
    <name evidence="7" type="ORF">SELMODRAFT_3212</name>
</gene>
<dbReference type="PANTHER" id="PTHR47969:SF29">
    <property type="entry name" value="KINESIN-LIKE PROTEIN"/>
    <property type="match status" value="1"/>
</dbReference>
<keyword evidence="5" id="KW-0493">Microtubule</keyword>
<dbReference type="PROSITE" id="PS50067">
    <property type="entry name" value="KINESIN_MOTOR_2"/>
    <property type="match status" value="1"/>
</dbReference>
<evidence type="ECO:0000256" key="4">
    <source>
        <dbReference type="PROSITE-ProRule" id="PRU00283"/>
    </source>
</evidence>
<dbReference type="Gene3D" id="3.40.850.10">
    <property type="entry name" value="Kinesin motor domain"/>
    <property type="match status" value="1"/>
</dbReference>
<dbReference type="InterPro" id="IPR001752">
    <property type="entry name" value="Kinesin_motor_dom"/>
</dbReference>
<dbReference type="OMA" id="HGMNADS"/>
<dbReference type="GO" id="GO:0016887">
    <property type="term" value="F:ATP hydrolysis activity"/>
    <property type="evidence" value="ECO:0000318"/>
    <property type="project" value="GO_Central"/>
</dbReference>
<dbReference type="KEGG" id="smo:SELMODRAFT_3212"/>
<evidence type="ECO:0000259" key="6">
    <source>
        <dbReference type="PROSITE" id="PS50067"/>
    </source>
</evidence>
<sequence>FDGCLGPEVLQDQVMERCGLQRMLESVMEGYTSTVMACGQTGSGKTYTMCVEVGCDDGLIARSVKYLFSAIKLEADRDASKSYTMRASYYEIYNEQVNDLLRLESAPREIKWNVKSGYYVESLLLVECESVDDVFSVLSEGAKNRKMGTHNLNKDSSRSHCIMTLHVDSLCHMDAGPPVTKLGRILFVDLAGNERLKKSKSSGEMLKETGSINRSLFTLGKVISCLAEGKKGDVVPYRESMLTKLLMESLGGNSLALMIACISPAVTAVDETLSTLHYATCTKKIINVPTVN</sequence>
<dbReference type="Pfam" id="PF00225">
    <property type="entry name" value="Kinesin"/>
    <property type="match status" value="1"/>
</dbReference>
<dbReference type="InterPro" id="IPR027640">
    <property type="entry name" value="Kinesin-like_fam"/>
</dbReference>
<protein>
    <recommendedName>
        <fullName evidence="5">Kinesin-like protein</fullName>
    </recommendedName>
</protein>
<evidence type="ECO:0000256" key="1">
    <source>
        <dbReference type="ARBA" id="ARBA00022741"/>
    </source>
</evidence>
<dbReference type="GO" id="GO:0005737">
    <property type="term" value="C:cytoplasm"/>
    <property type="evidence" value="ECO:0000318"/>
    <property type="project" value="GO_Central"/>
</dbReference>
<keyword evidence="3 4" id="KW-0505">Motor protein</keyword>
<dbReference type="AlphaFoldDB" id="D8R6D0"/>
<organism evidence="8">
    <name type="scientific">Selaginella moellendorffii</name>
    <name type="common">Spikemoss</name>
    <dbReference type="NCBI Taxonomy" id="88036"/>
    <lineage>
        <taxon>Eukaryota</taxon>
        <taxon>Viridiplantae</taxon>
        <taxon>Streptophyta</taxon>
        <taxon>Embryophyta</taxon>
        <taxon>Tracheophyta</taxon>
        <taxon>Lycopodiopsida</taxon>
        <taxon>Selaginellales</taxon>
        <taxon>Selaginellaceae</taxon>
        <taxon>Selaginella</taxon>
    </lineage>
</organism>
<dbReference type="GO" id="GO:0005524">
    <property type="term" value="F:ATP binding"/>
    <property type="evidence" value="ECO:0007669"/>
    <property type="project" value="UniProtKB-UniRule"/>
</dbReference>
<keyword evidence="1 4" id="KW-0547">Nucleotide-binding</keyword>
<dbReference type="Gramene" id="EFJ32292">
    <property type="protein sequence ID" value="EFJ32292"/>
    <property type="gene ID" value="SELMODRAFT_3212"/>
</dbReference>
<dbReference type="CDD" id="cd00106">
    <property type="entry name" value="KISc"/>
    <property type="match status" value="1"/>
</dbReference>
<evidence type="ECO:0000313" key="8">
    <source>
        <dbReference type="Proteomes" id="UP000001514"/>
    </source>
</evidence>
<feature type="non-terminal residue" evidence="7">
    <location>
        <position position="1"/>
    </location>
</feature>
<dbReference type="Proteomes" id="UP000001514">
    <property type="component" value="Unassembled WGS sequence"/>
</dbReference>
<accession>D8R6D0</accession>
<dbReference type="GO" id="GO:0005871">
    <property type="term" value="C:kinesin complex"/>
    <property type="evidence" value="ECO:0000318"/>
    <property type="project" value="GO_Central"/>
</dbReference>
<keyword evidence="8" id="KW-1185">Reference proteome</keyword>
<dbReference type="PRINTS" id="PR00380">
    <property type="entry name" value="KINESINHEAVY"/>
</dbReference>
<keyword evidence="2 4" id="KW-0067">ATP-binding</keyword>
<comment type="similarity">
    <text evidence="4 5">Belongs to the TRAFAC class myosin-kinesin ATPase superfamily. Kinesin family.</text>
</comment>
<dbReference type="HOGENOM" id="CLU_001485_2_0_1"/>
<dbReference type="STRING" id="88036.D8R6D0"/>
<dbReference type="InterPro" id="IPR027417">
    <property type="entry name" value="P-loop_NTPase"/>
</dbReference>
<reference evidence="7 8" key="1">
    <citation type="journal article" date="2011" name="Science">
        <title>The Selaginella genome identifies genetic changes associated with the evolution of vascular plants.</title>
        <authorList>
            <person name="Banks J.A."/>
            <person name="Nishiyama T."/>
            <person name="Hasebe M."/>
            <person name="Bowman J.L."/>
            <person name="Gribskov M."/>
            <person name="dePamphilis C."/>
            <person name="Albert V.A."/>
            <person name="Aono N."/>
            <person name="Aoyama T."/>
            <person name="Ambrose B.A."/>
            <person name="Ashton N.W."/>
            <person name="Axtell M.J."/>
            <person name="Barker E."/>
            <person name="Barker M.S."/>
            <person name="Bennetzen J.L."/>
            <person name="Bonawitz N.D."/>
            <person name="Chapple C."/>
            <person name="Cheng C."/>
            <person name="Correa L.G."/>
            <person name="Dacre M."/>
            <person name="DeBarry J."/>
            <person name="Dreyer I."/>
            <person name="Elias M."/>
            <person name="Engstrom E.M."/>
            <person name="Estelle M."/>
            <person name="Feng L."/>
            <person name="Finet C."/>
            <person name="Floyd S.K."/>
            <person name="Frommer W.B."/>
            <person name="Fujita T."/>
            <person name="Gramzow L."/>
            <person name="Gutensohn M."/>
            <person name="Harholt J."/>
            <person name="Hattori M."/>
            <person name="Heyl A."/>
            <person name="Hirai T."/>
            <person name="Hiwatashi Y."/>
            <person name="Ishikawa M."/>
            <person name="Iwata M."/>
            <person name="Karol K.G."/>
            <person name="Koehler B."/>
            <person name="Kolukisaoglu U."/>
            <person name="Kubo M."/>
            <person name="Kurata T."/>
            <person name="Lalonde S."/>
            <person name="Li K."/>
            <person name="Li Y."/>
            <person name="Litt A."/>
            <person name="Lyons E."/>
            <person name="Manning G."/>
            <person name="Maruyama T."/>
            <person name="Michael T.P."/>
            <person name="Mikami K."/>
            <person name="Miyazaki S."/>
            <person name="Morinaga S."/>
            <person name="Murata T."/>
            <person name="Mueller-Roeber B."/>
            <person name="Nelson D.R."/>
            <person name="Obara M."/>
            <person name="Oguri Y."/>
            <person name="Olmstead R.G."/>
            <person name="Onodera N."/>
            <person name="Petersen B.L."/>
            <person name="Pils B."/>
            <person name="Prigge M."/>
            <person name="Rensing S.A."/>
            <person name="Riano-Pachon D.M."/>
            <person name="Roberts A.W."/>
            <person name="Sato Y."/>
            <person name="Scheller H.V."/>
            <person name="Schulz B."/>
            <person name="Schulz C."/>
            <person name="Shakirov E.V."/>
            <person name="Shibagaki N."/>
            <person name="Shinohara N."/>
            <person name="Shippen D.E."/>
            <person name="Soerensen I."/>
            <person name="Sotooka R."/>
            <person name="Sugimoto N."/>
            <person name="Sugita M."/>
            <person name="Sumikawa N."/>
            <person name="Tanurdzic M."/>
            <person name="Theissen G."/>
            <person name="Ulvskov P."/>
            <person name="Wakazuki S."/>
            <person name="Weng J.K."/>
            <person name="Willats W.W."/>
            <person name="Wipf D."/>
            <person name="Wolf P.G."/>
            <person name="Yang L."/>
            <person name="Zimmer A.D."/>
            <person name="Zhu Q."/>
            <person name="Mitros T."/>
            <person name="Hellsten U."/>
            <person name="Loque D."/>
            <person name="Otillar R."/>
            <person name="Salamov A."/>
            <person name="Schmutz J."/>
            <person name="Shapiro H."/>
            <person name="Lindquist E."/>
            <person name="Lucas S."/>
            <person name="Rokhsar D."/>
            <person name="Grigoriev I.V."/>
        </authorList>
    </citation>
    <scope>NUCLEOTIDE SEQUENCE [LARGE SCALE GENOMIC DNA]</scope>
</reference>